<evidence type="ECO:0000256" key="1">
    <source>
        <dbReference type="ARBA" id="ARBA00004651"/>
    </source>
</evidence>
<dbReference type="GO" id="GO:0022857">
    <property type="term" value="F:transmembrane transporter activity"/>
    <property type="evidence" value="ECO:0007669"/>
    <property type="project" value="TreeGrafter"/>
</dbReference>
<dbReference type="PANTHER" id="PTHR30572:SF18">
    <property type="entry name" value="ABC-TYPE MACROLIDE FAMILY EXPORT SYSTEM PERMEASE COMPONENT 2"/>
    <property type="match status" value="1"/>
</dbReference>
<evidence type="ECO:0000259" key="8">
    <source>
        <dbReference type="Pfam" id="PF12704"/>
    </source>
</evidence>
<feature type="transmembrane region" description="Helical" evidence="6">
    <location>
        <begin position="16"/>
        <end position="39"/>
    </location>
</feature>
<dbReference type="OrthoDB" id="973976at2"/>
<dbReference type="EMBL" id="CP032050">
    <property type="protein sequence ID" value="AYN69387.1"/>
    <property type="molecule type" value="Genomic_DNA"/>
</dbReference>
<dbReference type="Proteomes" id="UP000276309">
    <property type="component" value="Chromosome"/>
</dbReference>
<organism evidence="9 10">
    <name type="scientific">Euzebyella marina</name>
    <dbReference type="NCBI Taxonomy" id="1761453"/>
    <lineage>
        <taxon>Bacteria</taxon>
        <taxon>Pseudomonadati</taxon>
        <taxon>Bacteroidota</taxon>
        <taxon>Flavobacteriia</taxon>
        <taxon>Flavobacteriales</taxon>
        <taxon>Flavobacteriaceae</taxon>
        <taxon>Euzebyella</taxon>
    </lineage>
</organism>
<dbReference type="RefSeq" id="WP_121850393.1">
    <property type="nucleotide sequence ID" value="NZ_CP032050.1"/>
</dbReference>
<feature type="transmembrane region" description="Helical" evidence="6">
    <location>
        <begin position="691"/>
        <end position="712"/>
    </location>
</feature>
<feature type="domain" description="ABC3 transporter permease C-terminal" evidence="7">
    <location>
        <begin position="278"/>
        <end position="394"/>
    </location>
</feature>
<gene>
    <name evidence="9" type="ORF">D1013_19345</name>
</gene>
<accession>A0A3G2LAW5</accession>
<keyword evidence="10" id="KW-1185">Reference proteome</keyword>
<feature type="domain" description="ABC3 transporter permease C-terminal" evidence="7">
    <location>
        <begin position="650"/>
        <end position="762"/>
    </location>
</feature>
<feature type="transmembrane region" description="Helical" evidence="6">
    <location>
        <begin position="323"/>
        <end position="345"/>
    </location>
</feature>
<sequence>MLVIKSYFRYLLRNRMYTLVTVFGFALSLAFALLLGVYIKNQLSIDDFQTKKDRVYRLEHESTEFSAPIATDLKNLYPEIEDFTRVFNHSGRISKSDGKKIKFDYLGVDGSFFNLFSFPLLKGDKNEVLQTIDGIVLSKATALRLFGSIDIVGETIFIDTEKKFTITGIMDDFPDNTHFNKQDALINLAAFKKIWQFENILEEYGWCSLSIYLLERPNAILSSKASEILKNFKKDFWLYKEGWANTVVFTPLKEVYFSSKEGNGTKSSSMALISVLSAIVFLILVLAIGNYINLTIAQSTFRGKEVAVKKLLGGSKHQLMKQLVFESFILCFMAILLAVVLAILFEPLVNNLLETELQFEQILNLRSILALLGAVSVIGLISGLVPAIKISSFKPIEVVKGELRAKSRSVYSKVFITFQYSVAIALLSCSWIILKQTDFLRNKDLGFSKDNIVFMEYLGSNSQKKTIKNELEKITGVQEVSLTWHSPLDGGNNQTFDFNEESVSFQEIAVDSSFFNVFDIKIKDTKTAYAGNGVYLNETGYNTLQLNEQTSSFKFHDEELPVLGVVQDFNFRQLKDQIGPLMIRQQDENRYPTNLFVKINGTNLLEITEQLKSVYSQLIGDVEYEIQFVDSAINHWYEKEERTGKIISYFTLLAVAISSIGILAMATFYMQQRKKEIGVRKVNGASTVQMLALLNIDFLKWVFLGFVIGVPISWFVMSRWLENFAYKTSMDWWLFLAVGLFTAFIALLTVSWKSWQAANLNPIESLRME</sequence>
<comment type="subcellular location">
    <subcellularLocation>
        <location evidence="1">Cell membrane</location>
        <topology evidence="1">Multi-pass membrane protein</topology>
    </subcellularLocation>
</comment>
<evidence type="ECO:0000313" key="9">
    <source>
        <dbReference type="EMBL" id="AYN69387.1"/>
    </source>
</evidence>
<keyword evidence="2" id="KW-1003">Cell membrane</keyword>
<feature type="transmembrane region" description="Helical" evidence="6">
    <location>
        <begin position="732"/>
        <end position="752"/>
    </location>
</feature>
<evidence type="ECO:0000256" key="2">
    <source>
        <dbReference type="ARBA" id="ARBA00022475"/>
    </source>
</evidence>
<feature type="transmembrane region" description="Helical" evidence="6">
    <location>
        <begin position="365"/>
        <end position="389"/>
    </location>
</feature>
<feature type="transmembrane region" description="Helical" evidence="6">
    <location>
        <begin position="646"/>
        <end position="670"/>
    </location>
</feature>
<keyword evidence="3 6" id="KW-0812">Transmembrane</keyword>
<dbReference type="PANTHER" id="PTHR30572">
    <property type="entry name" value="MEMBRANE COMPONENT OF TRANSPORTER-RELATED"/>
    <property type="match status" value="1"/>
</dbReference>
<dbReference type="InterPro" id="IPR025857">
    <property type="entry name" value="MacB_PCD"/>
</dbReference>
<evidence type="ECO:0000259" key="7">
    <source>
        <dbReference type="Pfam" id="PF02687"/>
    </source>
</evidence>
<feature type="transmembrane region" description="Helical" evidence="6">
    <location>
        <begin position="410"/>
        <end position="434"/>
    </location>
</feature>
<keyword evidence="4 6" id="KW-1133">Transmembrane helix</keyword>
<evidence type="ECO:0000313" key="10">
    <source>
        <dbReference type="Proteomes" id="UP000276309"/>
    </source>
</evidence>
<dbReference type="AlphaFoldDB" id="A0A3G2LAW5"/>
<proteinExistence type="predicted"/>
<reference evidence="9 10" key="1">
    <citation type="submission" date="2018-08" db="EMBL/GenBank/DDBJ databases">
        <title>The reduced genetic potential of extracellular carbohydrate catabolism in Euzebyella marina RN62, a Flavobacteriia bacterium isolated from the hadal water.</title>
        <authorList>
            <person name="Xue C."/>
        </authorList>
    </citation>
    <scope>NUCLEOTIDE SEQUENCE [LARGE SCALE GENOMIC DNA]</scope>
    <source>
        <strain evidence="9 10">RN62</strain>
    </source>
</reference>
<protein>
    <submittedName>
        <fullName evidence="9">ABC transporter permease</fullName>
    </submittedName>
</protein>
<feature type="domain" description="MacB-like periplasmic core" evidence="8">
    <location>
        <begin position="18"/>
        <end position="193"/>
    </location>
</feature>
<dbReference type="Pfam" id="PF02687">
    <property type="entry name" value="FtsX"/>
    <property type="match status" value="2"/>
</dbReference>
<dbReference type="KEGG" id="emar:D1013_19345"/>
<evidence type="ECO:0000256" key="5">
    <source>
        <dbReference type="ARBA" id="ARBA00023136"/>
    </source>
</evidence>
<dbReference type="InterPro" id="IPR003838">
    <property type="entry name" value="ABC3_permease_C"/>
</dbReference>
<dbReference type="GO" id="GO:0005886">
    <property type="term" value="C:plasma membrane"/>
    <property type="evidence" value="ECO:0007669"/>
    <property type="project" value="UniProtKB-SubCell"/>
</dbReference>
<keyword evidence="5 6" id="KW-0472">Membrane</keyword>
<evidence type="ECO:0000256" key="4">
    <source>
        <dbReference type="ARBA" id="ARBA00022989"/>
    </source>
</evidence>
<feature type="transmembrane region" description="Helical" evidence="6">
    <location>
        <begin position="270"/>
        <end position="292"/>
    </location>
</feature>
<evidence type="ECO:0000256" key="3">
    <source>
        <dbReference type="ARBA" id="ARBA00022692"/>
    </source>
</evidence>
<dbReference type="Pfam" id="PF12704">
    <property type="entry name" value="MacB_PCD"/>
    <property type="match status" value="1"/>
</dbReference>
<evidence type="ECO:0000256" key="6">
    <source>
        <dbReference type="SAM" id="Phobius"/>
    </source>
</evidence>
<name>A0A3G2LAW5_9FLAO</name>
<dbReference type="InterPro" id="IPR050250">
    <property type="entry name" value="Macrolide_Exporter_MacB"/>
</dbReference>